<sequence length="391" mass="44609">MSSRWKTRKLGEIVKIDRSSVQASKIKSGTKYVGLEHITGEGQFVKVRRVQTGDLASSKFAFSDSHLLYGKLRPYLKKIACPNFSGICSTDILPILPTSVIDKKFLYYFLRQPQYIQLATVKATGVNLPRVSPQTLTEFLISFPPIEEQRRIAAILDKADEIRRKRQEAIALTDELLRSTFLEMFGNPVTNPMGWEIINLKKVIRDRPSNGIFKKNQEYGGKVPVIWVKELFSGYTIDCNSSRTLNPTDEEVRKFGLKKGDILFCRSSLKLEGVGYNNVFDKEDYSALFECHIIRISPDPSKINSIFLNYFLRLPASRKRLISMANTVTMSTISQDVVMRISVLLPPKRLQDEFESILRRVTSTQENLLVYSNQSNNLFNSLLQKAFKGEL</sequence>
<dbReference type="STRING" id="1925591.BI308_03505"/>
<keyword evidence="3" id="KW-0238">DNA-binding</keyword>
<evidence type="ECO:0000256" key="2">
    <source>
        <dbReference type="ARBA" id="ARBA00022747"/>
    </source>
</evidence>
<feature type="domain" description="Type I restriction modification DNA specificity" evidence="4">
    <location>
        <begin position="193"/>
        <end position="364"/>
    </location>
</feature>
<keyword evidence="6" id="KW-1185">Reference proteome</keyword>
<accession>A0A1L9QWT9</accession>
<dbReference type="CDD" id="cd17517">
    <property type="entry name" value="RMtype1_S_EcoKI_StySPI-TRD2-CR2_like"/>
    <property type="match status" value="1"/>
</dbReference>
<comment type="caution">
    <text evidence="5">The sequence shown here is derived from an EMBL/GenBank/DDBJ whole genome shotgun (WGS) entry which is preliminary data.</text>
</comment>
<dbReference type="InterPro" id="IPR000055">
    <property type="entry name" value="Restrct_endonuc_typeI_TRD"/>
</dbReference>
<feature type="domain" description="Type I restriction modification DNA specificity" evidence="4">
    <location>
        <begin position="4"/>
        <end position="170"/>
    </location>
</feature>
<protein>
    <recommendedName>
        <fullName evidence="4">Type I restriction modification DNA specificity domain-containing protein</fullName>
    </recommendedName>
</protein>
<dbReference type="SUPFAM" id="SSF116734">
    <property type="entry name" value="DNA methylase specificity domain"/>
    <property type="match status" value="2"/>
</dbReference>
<dbReference type="Pfam" id="PF01420">
    <property type="entry name" value="Methylase_S"/>
    <property type="match status" value="2"/>
</dbReference>
<dbReference type="AlphaFoldDB" id="A0A1L9QWT9"/>
<dbReference type="GO" id="GO:0009307">
    <property type="term" value="P:DNA restriction-modification system"/>
    <property type="evidence" value="ECO:0007669"/>
    <property type="project" value="UniProtKB-KW"/>
</dbReference>
<evidence type="ECO:0000259" key="4">
    <source>
        <dbReference type="Pfam" id="PF01420"/>
    </source>
</evidence>
<dbReference type="GO" id="GO:0003677">
    <property type="term" value="F:DNA binding"/>
    <property type="evidence" value="ECO:0007669"/>
    <property type="project" value="UniProtKB-KW"/>
</dbReference>
<gene>
    <name evidence="5" type="ORF">BI308_03505</name>
</gene>
<name>A0A1L9QWT9_9CYAN</name>
<proteinExistence type="inferred from homology"/>
<organism evidence="5 6">
    <name type="scientific">Roseofilum reptotaenium AO1-A</name>
    <dbReference type="NCBI Taxonomy" id="1925591"/>
    <lineage>
        <taxon>Bacteria</taxon>
        <taxon>Bacillati</taxon>
        <taxon>Cyanobacteriota</taxon>
        <taxon>Cyanophyceae</taxon>
        <taxon>Desertifilales</taxon>
        <taxon>Desertifilaceae</taxon>
        <taxon>Roseofilum</taxon>
    </lineage>
</organism>
<dbReference type="EMBL" id="MLAW01000003">
    <property type="protein sequence ID" value="OJJ27124.1"/>
    <property type="molecule type" value="Genomic_DNA"/>
</dbReference>
<evidence type="ECO:0000313" key="6">
    <source>
        <dbReference type="Proteomes" id="UP000183940"/>
    </source>
</evidence>
<dbReference type="InterPro" id="IPR052021">
    <property type="entry name" value="Type-I_RS_S_subunit"/>
</dbReference>
<dbReference type="PANTHER" id="PTHR30408">
    <property type="entry name" value="TYPE-1 RESTRICTION ENZYME ECOKI SPECIFICITY PROTEIN"/>
    <property type="match status" value="1"/>
</dbReference>
<comment type="similarity">
    <text evidence="1">Belongs to the type-I restriction system S methylase family.</text>
</comment>
<keyword evidence="2" id="KW-0680">Restriction system</keyword>
<dbReference type="InterPro" id="IPR044946">
    <property type="entry name" value="Restrct_endonuc_typeI_TRD_sf"/>
</dbReference>
<reference evidence="5" key="1">
    <citation type="submission" date="2016-10" db="EMBL/GenBank/DDBJ databases">
        <title>CRISPR-Cas defence system in Roseofilum reptotaenium: evidence of a bacteriophage-cyanobacterium arms race in the coral black band disease.</title>
        <authorList>
            <person name="Buerger P."/>
            <person name="Wood-Charlson E.M."/>
            <person name="Weynberg K.D."/>
            <person name="Willis B."/>
            <person name="Van Oppen M.J."/>
        </authorList>
    </citation>
    <scope>NUCLEOTIDE SEQUENCE [LARGE SCALE GENOMIC DNA]</scope>
    <source>
        <strain evidence="5">AO1-A</strain>
    </source>
</reference>
<evidence type="ECO:0000256" key="1">
    <source>
        <dbReference type="ARBA" id="ARBA00010923"/>
    </source>
</evidence>
<dbReference type="Proteomes" id="UP000183940">
    <property type="component" value="Unassembled WGS sequence"/>
</dbReference>
<evidence type="ECO:0000313" key="5">
    <source>
        <dbReference type="EMBL" id="OJJ27124.1"/>
    </source>
</evidence>
<dbReference type="Gene3D" id="3.90.220.20">
    <property type="entry name" value="DNA methylase specificity domains"/>
    <property type="match status" value="2"/>
</dbReference>
<dbReference type="PANTHER" id="PTHR30408:SF12">
    <property type="entry name" value="TYPE I RESTRICTION ENZYME MJAVIII SPECIFICITY SUBUNIT"/>
    <property type="match status" value="1"/>
</dbReference>
<evidence type="ECO:0000256" key="3">
    <source>
        <dbReference type="ARBA" id="ARBA00023125"/>
    </source>
</evidence>